<protein>
    <submittedName>
        <fullName evidence="1">Uncharacterized protein</fullName>
    </submittedName>
</protein>
<dbReference type="Proteomes" id="UP000018852">
    <property type="component" value="Unassembled WGS sequence"/>
</dbReference>
<accession>W1VAU1</accession>
<feature type="non-terminal residue" evidence="1">
    <location>
        <position position="183"/>
    </location>
</feature>
<evidence type="ECO:0000313" key="2">
    <source>
        <dbReference type="Proteomes" id="UP000018852"/>
    </source>
</evidence>
<name>W1VAU1_9ACTO</name>
<proteinExistence type="predicted"/>
<sequence>MGLLVPVVQTVAVSVGVLRIGTVLGLILVRDTVVVVVGVRHVRLAVAVGVELDHGVDGVVGGVGPVGVGDDDRDSDGLGVRAVLAGRGDGHREGASSRVDRNGVAPRSLEARVDREDRAAWVGVALVGRRDRGGFPCGDNGVGVNRLRVDRRLGRSVLDGNRHRGRVRGLVRVSHRHRDLDLT</sequence>
<comment type="caution">
    <text evidence="1">The sequence shown here is derived from an EMBL/GenBank/DDBJ whole genome shotgun (WGS) entry which is preliminary data.</text>
</comment>
<reference evidence="1 2" key="1">
    <citation type="submission" date="2013-12" db="EMBL/GenBank/DDBJ databases">
        <title>A Varibaculum cambriense genome reconstructed from a premature infant gut community with otherwise low bacterial novelty that shifts toward anaerobic metabolism during the third week of life.</title>
        <authorList>
            <person name="Brown C.T."/>
            <person name="Sharon I."/>
            <person name="Thomas B.C."/>
            <person name="Castelle C.J."/>
            <person name="Morowitz M.J."/>
            <person name="Banfield J.F."/>
        </authorList>
    </citation>
    <scope>NUCLEOTIDE SEQUENCE [LARGE SCALE GENOMIC DNA]</scope>
    <source>
        <strain evidence="2">DORA_12</strain>
    </source>
</reference>
<gene>
    <name evidence="1" type="ORF">Q605_AUC00890G0001</name>
</gene>
<evidence type="ECO:0000313" key="1">
    <source>
        <dbReference type="EMBL" id="ETJ03092.1"/>
    </source>
</evidence>
<dbReference type="AlphaFoldDB" id="W1VAU1"/>
<organism evidence="1 2">
    <name type="scientific">Actinomyces urogenitalis DORA_12</name>
    <dbReference type="NCBI Taxonomy" id="1403939"/>
    <lineage>
        <taxon>Bacteria</taxon>
        <taxon>Bacillati</taxon>
        <taxon>Actinomycetota</taxon>
        <taxon>Actinomycetes</taxon>
        <taxon>Actinomycetales</taxon>
        <taxon>Actinomycetaceae</taxon>
        <taxon>Actinomyces</taxon>
    </lineage>
</organism>
<dbReference type="EMBL" id="AZLV01000890">
    <property type="protein sequence ID" value="ETJ03092.1"/>
    <property type="molecule type" value="Genomic_DNA"/>
</dbReference>